<evidence type="ECO:0000256" key="2">
    <source>
        <dbReference type="ARBA" id="ARBA00009259"/>
    </source>
</evidence>
<dbReference type="Pfam" id="PF08633">
    <property type="entry name" value="Rox3"/>
    <property type="match status" value="1"/>
</dbReference>
<dbReference type="AlphaFoldDB" id="A0A060T3X3"/>
<keyword evidence="6 9" id="KW-0804">Transcription</keyword>
<sequence>MPASMASSSLYLLDEQTVYTKPRPSGTENLTALYGLTELASSVARVDAQGQKRKLRKSYKNHISDLPGKHVIPTANPQQPSSFSLLQLARQPPRIDPSRPPPPLQPPLNQTLLSDALALDRTPATGIPDVDVSLLAAPSYGNGQQATKMTRNGVVTQGTPDSDYDSSGAKKNRKKKRREDSVGSGSDLKRLKR</sequence>
<evidence type="ECO:0000256" key="10">
    <source>
        <dbReference type="SAM" id="MobiDB-lite"/>
    </source>
</evidence>
<comment type="function">
    <text evidence="9">Component of the Mediator complex, a coactivator involved in the regulated transcription of nearly all RNA polymerase II-dependent genes. Mediator functions as a bridge to convey information from gene-specific regulatory proteins to the basal RNA polymerase II transcription machinery. Mediator is recruited to promoters by direct interactions with regulatory proteins and serves as a scaffold for the assembly of a functional preinitiation complex with RNA polymerase II and the general transcription factors.</text>
</comment>
<dbReference type="EMBL" id="HG937691">
    <property type="protein sequence ID" value="CDP33587.1"/>
    <property type="molecule type" value="Genomic_DNA"/>
</dbReference>
<evidence type="ECO:0000256" key="8">
    <source>
        <dbReference type="ARBA" id="ARBA00032018"/>
    </source>
</evidence>
<evidence type="ECO:0000256" key="9">
    <source>
        <dbReference type="RuleBase" id="RU364151"/>
    </source>
</evidence>
<keyword evidence="5 9" id="KW-0010">Activator</keyword>
<evidence type="ECO:0000256" key="5">
    <source>
        <dbReference type="ARBA" id="ARBA00023159"/>
    </source>
</evidence>
<evidence type="ECO:0000313" key="11">
    <source>
        <dbReference type="EMBL" id="CDP33587.1"/>
    </source>
</evidence>
<keyword evidence="4 9" id="KW-0805">Transcription regulation</keyword>
<protein>
    <recommendedName>
        <fullName evidence="3 9">Mediator of RNA polymerase II transcription subunit 19</fullName>
    </recommendedName>
    <alternativeName>
        <fullName evidence="8 9">Mediator complex subunit 19</fullName>
    </alternativeName>
</protein>
<evidence type="ECO:0000256" key="6">
    <source>
        <dbReference type="ARBA" id="ARBA00023163"/>
    </source>
</evidence>
<evidence type="ECO:0000256" key="1">
    <source>
        <dbReference type="ARBA" id="ARBA00004123"/>
    </source>
</evidence>
<evidence type="ECO:0000256" key="7">
    <source>
        <dbReference type="ARBA" id="ARBA00023242"/>
    </source>
</evidence>
<dbReference type="GO" id="GO:0070847">
    <property type="term" value="C:core mediator complex"/>
    <property type="evidence" value="ECO:0007669"/>
    <property type="project" value="TreeGrafter"/>
</dbReference>
<dbReference type="PANTHER" id="PTHR28270:SF1">
    <property type="entry name" value="MEDIATOR OF RNA POLYMERASE II TRANSCRIPTION SUBUNIT 19"/>
    <property type="match status" value="1"/>
</dbReference>
<feature type="region of interest" description="Disordered" evidence="10">
    <location>
        <begin position="142"/>
        <end position="193"/>
    </location>
</feature>
<comment type="subcellular location">
    <subcellularLocation>
        <location evidence="1 9">Nucleus</location>
    </subcellularLocation>
</comment>
<reference evidence="11" key="1">
    <citation type="submission" date="2014-02" db="EMBL/GenBank/DDBJ databases">
        <authorList>
            <person name="Genoscope - CEA"/>
        </authorList>
    </citation>
    <scope>NUCLEOTIDE SEQUENCE</scope>
    <source>
        <strain evidence="11">LS3</strain>
    </source>
</reference>
<dbReference type="GO" id="GO:0003712">
    <property type="term" value="F:transcription coregulator activity"/>
    <property type="evidence" value="ECO:0007669"/>
    <property type="project" value="InterPro"/>
</dbReference>
<name>A0A060T3X3_BLAAD</name>
<evidence type="ECO:0000256" key="4">
    <source>
        <dbReference type="ARBA" id="ARBA00023015"/>
    </source>
</evidence>
<dbReference type="GO" id="GO:0016592">
    <property type="term" value="C:mediator complex"/>
    <property type="evidence" value="ECO:0007669"/>
    <property type="project" value="InterPro"/>
</dbReference>
<dbReference type="PhylomeDB" id="A0A060T3X3"/>
<reference evidence="11" key="2">
    <citation type="submission" date="2014-06" db="EMBL/GenBank/DDBJ databases">
        <title>The complete genome of Blastobotrys (Arxula) adeninivorans LS3 - a yeast of biotechnological interest.</title>
        <authorList>
            <person name="Kunze G."/>
            <person name="Gaillardin C."/>
            <person name="Czernicka M."/>
            <person name="Durrens P."/>
            <person name="Martin T."/>
            <person name="Boer E."/>
            <person name="Gabaldon T."/>
            <person name="Cruz J."/>
            <person name="Talla E."/>
            <person name="Marck C."/>
            <person name="Goffeau A."/>
            <person name="Barbe V."/>
            <person name="Baret P."/>
            <person name="Baronian K."/>
            <person name="Beier S."/>
            <person name="Bleykasten C."/>
            <person name="Bode R."/>
            <person name="Casaregola S."/>
            <person name="Despons L."/>
            <person name="Fairhead C."/>
            <person name="Giersberg M."/>
            <person name="Gierski P."/>
            <person name="Hahnel U."/>
            <person name="Hartmann A."/>
            <person name="Jankowska D."/>
            <person name="Jubin C."/>
            <person name="Jung P."/>
            <person name="Lafontaine I."/>
            <person name="Leh-Louis V."/>
            <person name="Lemaire M."/>
            <person name="Marcet-Houben M."/>
            <person name="Mascher M."/>
            <person name="Morel G."/>
            <person name="Richard G.-F."/>
            <person name="Riechen J."/>
            <person name="Sacerdot C."/>
            <person name="Sarkar A."/>
            <person name="Savel G."/>
            <person name="Schacherer J."/>
            <person name="Sherman D."/>
            <person name="Straub M.-L."/>
            <person name="Stein N."/>
            <person name="Thierry A."/>
            <person name="Trautwein-Schult A."/>
            <person name="Westhof E."/>
            <person name="Worch S."/>
            <person name="Dujon B."/>
            <person name="Souciet J.-L."/>
            <person name="Wincker P."/>
            <person name="Scholz U."/>
            <person name="Neuveglise N."/>
        </authorList>
    </citation>
    <scope>NUCLEOTIDE SEQUENCE</scope>
    <source>
        <strain evidence="11">LS3</strain>
    </source>
</reference>
<dbReference type="InterPro" id="IPR013942">
    <property type="entry name" value="Mediator_Med19_fun"/>
</dbReference>
<gene>
    <name evidence="9" type="primary">MED19</name>
    <name evidence="11" type="ORF">GNLVRS02_ARAD1A12716g</name>
</gene>
<organism evidence="11">
    <name type="scientific">Blastobotrys adeninivorans</name>
    <name type="common">Yeast</name>
    <name type="synonym">Arxula adeninivorans</name>
    <dbReference type="NCBI Taxonomy" id="409370"/>
    <lineage>
        <taxon>Eukaryota</taxon>
        <taxon>Fungi</taxon>
        <taxon>Dikarya</taxon>
        <taxon>Ascomycota</taxon>
        <taxon>Saccharomycotina</taxon>
        <taxon>Dipodascomycetes</taxon>
        <taxon>Dipodascales</taxon>
        <taxon>Trichomonascaceae</taxon>
        <taxon>Blastobotrys</taxon>
    </lineage>
</organism>
<dbReference type="GO" id="GO:0006357">
    <property type="term" value="P:regulation of transcription by RNA polymerase II"/>
    <property type="evidence" value="ECO:0007669"/>
    <property type="project" value="InterPro"/>
</dbReference>
<accession>A0A060T3X3</accession>
<evidence type="ECO:0000256" key="3">
    <source>
        <dbReference type="ARBA" id="ARBA00019615"/>
    </source>
</evidence>
<proteinExistence type="inferred from homology"/>
<dbReference type="PANTHER" id="PTHR28270">
    <property type="entry name" value="MEDIATOR OF RNA POLYMERASE II TRANSCRIPTION SUBUNIT 19"/>
    <property type="match status" value="1"/>
</dbReference>
<comment type="subunit">
    <text evidence="9">Component of the Mediator complex.</text>
</comment>
<keyword evidence="7 9" id="KW-0539">Nucleus</keyword>
<comment type="similarity">
    <text evidence="2 9">Belongs to the Mediator complex subunit 19 family.</text>
</comment>
<feature type="compositionally biased region" description="Polar residues" evidence="10">
    <location>
        <begin position="142"/>
        <end position="160"/>
    </location>
</feature>